<reference evidence="1 2" key="1">
    <citation type="journal article" date="2016" name="Nat. Commun.">
        <title>Thousands of microbial genomes shed light on interconnected biogeochemical processes in an aquifer system.</title>
        <authorList>
            <person name="Anantharaman K."/>
            <person name="Brown C.T."/>
            <person name="Hug L.A."/>
            <person name="Sharon I."/>
            <person name="Castelle C.J."/>
            <person name="Probst A.J."/>
            <person name="Thomas B.C."/>
            <person name="Singh A."/>
            <person name="Wilkins M.J."/>
            <person name="Karaoz U."/>
            <person name="Brodie E.L."/>
            <person name="Williams K.H."/>
            <person name="Hubbard S.S."/>
            <person name="Banfield J.F."/>
        </authorList>
    </citation>
    <scope>NUCLEOTIDE SEQUENCE [LARGE SCALE GENOMIC DNA]</scope>
</reference>
<comment type="caution">
    <text evidence="1">The sequence shown here is derived from an EMBL/GenBank/DDBJ whole genome shotgun (WGS) entry which is preliminary data.</text>
</comment>
<name>A0A1G2U5T7_9BACT</name>
<sequence length="75" mass="8711">MDFYREVLMRDQEALEYRRQKKKVLYRPANQGGKGEEVTIIHASIGTGTSVKIQFSDGRTAWISASEIHDVRRVW</sequence>
<gene>
    <name evidence="1" type="ORF">A2920_00595</name>
</gene>
<proteinExistence type="predicted"/>
<protein>
    <submittedName>
        <fullName evidence="1">Uncharacterized protein</fullName>
    </submittedName>
</protein>
<organism evidence="1 2">
    <name type="scientific">Candidatus Zambryskibacteria bacterium RIFCSPLOWO2_01_FULL_43_17</name>
    <dbReference type="NCBI Taxonomy" id="1802760"/>
    <lineage>
        <taxon>Bacteria</taxon>
        <taxon>Candidatus Zambryskiibacteriota</taxon>
    </lineage>
</organism>
<dbReference type="Proteomes" id="UP000179283">
    <property type="component" value="Unassembled WGS sequence"/>
</dbReference>
<accession>A0A1G2U5T7</accession>
<dbReference type="AlphaFoldDB" id="A0A1G2U5T7"/>
<evidence type="ECO:0000313" key="1">
    <source>
        <dbReference type="EMBL" id="OHB04837.1"/>
    </source>
</evidence>
<dbReference type="EMBL" id="MHWD01000003">
    <property type="protein sequence ID" value="OHB04837.1"/>
    <property type="molecule type" value="Genomic_DNA"/>
</dbReference>
<evidence type="ECO:0000313" key="2">
    <source>
        <dbReference type="Proteomes" id="UP000179283"/>
    </source>
</evidence>